<protein>
    <submittedName>
        <fullName evidence="1">Uncharacterized protein</fullName>
    </submittedName>
</protein>
<reference evidence="1 2" key="1">
    <citation type="journal article" date="2017" name="Nat. Commun.">
        <title>Genome assembly with in vitro proximity ligation data and whole-genome triplication in lettuce.</title>
        <authorList>
            <person name="Reyes-Chin-Wo S."/>
            <person name="Wang Z."/>
            <person name="Yang X."/>
            <person name="Kozik A."/>
            <person name="Arikit S."/>
            <person name="Song C."/>
            <person name="Xia L."/>
            <person name="Froenicke L."/>
            <person name="Lavelle D.O."/>
            <person name="Truco M.J."/>
            <person name="Xia R."/>
            <person name="Zhu S."/>
            <person name="Xu C."/>
            <person name="Xu H."/>
            <person name="Xu X."/>
            <person name="Cox K."/>
            <person name="Korf I."/>
            <person name="Meyers B.C."/>
            <person name="Michelmore R.W."/>
        </authorList>
    </citation>
    <scope>NUCLEOTIDE SEQUENCE [LARGE SCALE GENOMIC DNA]</scope>
    <source>
        <strain evidence="2">cv. Salinas</strain>
        <tissue evidence="1">Seedlings</tissue>
    </source>
</reference>
<comment type="caution">
    <text evidence="1">The sequence shown here is derived from an EMBL/GenBank/DDBJ whole genome shotgun (WGS) entry which is preliminary data.</text>
</comment>
<evidence type="ECO:0000313" key="2">
    <source>
        <dbReference type="Proteomes" id="UP000235145"/>
    </source>
</evidence>
<proteinExistence type="predicted"/>
<keyword evidence="2" id="KW-1185">Reference proteome</keyword>
<name>A0A9R1VQN4_LACSA</name>
<dbReference type="AlphaFoldDB" id="A0A9R1VQN4"/>
<dbReference type="EMBL" id="NBSK02000004">
    <property type="protein sequence ID" value="KAJ0210268.1"/>
    <property type="molecule type" value="Genomic_DNA"/>
</dbReference>
<organism evidence="1 2">
    <name type="scientific">Lactuca sativa</name>
    <name type="common">Garden lettuce</name>
    <dbReference type="NCBI Taxonomy" id="4236"/>
    <lineage>
        <taxon>Eukaryota</taxon>
        <taxon>Viridiplantae</taxon>
        <taxon>Streptophyta</taxon>
        <taxon>Embryophyta</taxon>
        <taxon>Tracheophyta</taxon>
        <taxon>Spermatophyta</taxon>
        <taxon>Magnoliopsida</taxon>
        <taxon>eudicotyledons</taxon>
        <taxon>Gunneridae</taxon>
        <taxon>Pentapetalae</taxon>
        <taxon>asterids</taxon>
        <taxon>campanulids</taxon>
        <taxon>Asterales</taxon>
        <taxon>Asteraceae</taxon>
        <taxon>Cichorioideae</taxon>
        <taxon>Cichorieae</taxon>
        <taxon>Lactucinae</taxon>
        <taxon>Lactuca</taxon>
    </lineage>
</organism>
<dbReference type="Proteomes" id="UP000235145">
    <property type="component" value="Unassembled WGS sequence"/>
</dbReference>
<sequence length="116" mass="12968">MLTGKLKDKRVLPIGIGYSDGTIYGLSHQPNRKKSMSLENVSQSSCIYLSVILLVQLLQKGVLKLLIESSLLQKPPQNKHALTVNDWVTTLLMNHCTRKNDETCSLCEQKNNLKGC</sequence>
<accession>A0A9R1VQN4</accession>
<gene>
    <name evidence="1" type="ORF">LSAT_V11C400219900</name>
</gene>
<evidence type="ECO:0000313" key="1">
    <source>
        <dbReference type="EMBL" id="KAJ0210268.1"/>
    </source>
</evidence>